<sequence>MDEEHQLAHDLRIVNSFGVGTARYCSCWPSTLASSSKSLAQEDPRLGTTYVDVPLGCNIVRWDIDRRERVRFFRPHGDIVTCMLKTDDFIFTASEAGEVALWDHHPDHVWRLLDRSHHATRRVKVTHAAVSPCRGRIVTTSEHADGIATLFKVYYSTPEQQLRLVKVLEFGAGAGYTFVEWADSGGGEPDSLLLVAVRQPPRASRRSVEGPSPATTQHSETALHLIRVDERSGEWRVIKERALELPSATRSSAVSVSAMAKEDRPSTDGGPVRMAIALSGRRVEVVDMRTLATLWTVDASGGSGLIKCLAFKSAGDRLLCPGDNARLTVWQRDRLAGEFVLDGLSSGSIYYVDCDDAAEEAWVVNEAGIHSCPLRRPLSSTVSSVVTPLPVLRDDVEAAFEPQARHMAFHAMTCCGLDFNWEGTQVAVGDFAGNVIVWDVGSHLPLASTRVPSLLPVRSICWRRPSHRPDGPAPHVLIGCVSGDIYSWNPLQPALGDTVTCMRWEHGDAPRLLAAGTTNGTLHVMRLVVFGSIGLFAEIWSLAWSPDNGAIATCSEDQTTCVWALPGGEKRRTLTGHTTAVTGVDWQLMRRLPAASSSSSAAATATTEEEESEWHEVLATCADDRKVMVWNARTWALMHVFDTSEDIHDWHTLTYCALQPRGDKLCCVTQNGAVAVWGVGDGAPRQRRWVGKLHTGSVEGLAWSPTSDLLATCSSDCTELEGVEVEAAVAREMGQARGSDVGRV</sequence>
<dbReference type="EMBL" id="KB007830">
    <property type="protein sequence ID" value="ELR24369.1"/>
    <property type="molecule type" value="Genomic_DNA"/>
</dbReference>
<dbReference type="InterPro" id="IPR001680">
    <property type="entry name" value="WD40_rpt"/>
</dbReference>
<dbReference type="AlphaFoldDB" id="L8HFQ9"/>
<dbReference type="KEGG" id="acan:ACA1_166100"/>
<dbReference type="InterPro" id="IPR036322">
    <property type="entry name" value="WD40_repeat_dom_sf"/>
</dbReference>
<keyword evidence="5" id="KW-1185">Reference proteome</keyword>
<dbReference type="PANTHER" id="PTHR44019">
    <property type="entry name" value="WD REPEAT-CONTAINING PROTEIN 55"/>
    <property type="match status" value="1"/>
</dbReference>
<dbReference type="Proteomes" id="UP000011083">
    <property type="component" value="Unassembled WGS sequence"/>
</dbReference>
<gene>
    <name evidence="4" type="ORF">ACA1_166100</name>
</gene>
<evidence type="ECO:0000313" key="5">
    <source>
        <dbReference type="Proteomes" id="UP000011083"/>
    </source>
</evidence>
<organism evidence="4 5">
    <name type="scientific">Acanthamoeba castellanii (strain ATCC 30010 / Neff)</name>
    <dbReference type="NCBI Taxonomy" id="1257118"/>
    <lineage>
        <taxon>Eukaryota</taxon>
        <taxon>Amoebozoa</taxon>
        <taxon>Discosea</taxon>
        <taxon>Longamoebia</taxon>
        <taxon>Centramoebida</taxon>
        <taxon>Acanthamoebidae</taxon>
        <taxon>Acanthamoeba</taxon>
    </lineage>
</organism>
<dbReference type="STRING" id="1257118.L8HFQ9"/>
<evidence type="ECO:0000256" key="3">
    <source>
        <dbReference type="PROSITE-ProRule" id="PRU00221"/>
    </source>
</evidence>
<dbReference type="PANTHER" id="PTHR44019:SF8">
    <property type="entry name" value="POC1 CENTRIOLAR PROTEIN HOMOLOG"/>
    <property type="match status" value="1"/>
</dbReference>
<dbReference type="GeneID" id="14925392"/>
<keyword evidence="1 3" id="KW-0853">WD repeat</keyword>
<dbReference type="InterPro" id="IPR015943">
    <property type="entry name" value="WD40/YVTN_repeat-like_dom_sf"/>
</dbReference>
<dbReference type="OMA" id="FAEIWSL"/>
<feature type="repeat" description="WD" evidence="3">
    <location>
        <begin position="539"/>
        <end position="573"/>
    </location>
</feature>
<dbReference type="InterPro" id="IPR050505">
    <property type="entry name" value="WDR55/POC1"/>
</dbReference>
<dbReference type="OrthoDB" id="2096344at2759"/>
<dbReference type="Gene3D" id="2.130.10.10">
    <property type="entry name" value="YVTN repeat-like/Quinoprotein amine dehydrogenase"/>
    <property type="match status" value="4"/>
</dbReference>
<reference evidence="4 5" key="1">
    <citation type="journal article" date="2013" name="Genome Biol.">
        <title>Genome of Acanthamoeba castellanii highlights extensive lateral gene transfer and early evolution of tyrosine kinase signaling.</title>
        <authorList>
            <person name="Clarke M."/>
            <person name="Lohan A.J."/>
            <person name="Liu B."/>
            <person name="Lagkouvardos I."/>
            <person name="Roy S."/>
            <person name="Zafar N."/>
            <person name="Bertelli C."/>
            <person name="Schilde C."/>
            <person name="Kianianmomeni A."/>
            <person name="Burglin T.R."/>
            <person name="Frech C."/>
            <person name="Turcotte B."/>
            <person name="Kopec K.O."/>
            <person name="Synnott J.M."/>
            <person name="Choo C."/>
            <person name="Paponov I."/>
            <person name="Finkler A."/>
            <person name="Soon Heng Tan C."/>
            <person name="Hutchins A.P."/>
            <person name="Weinmeier T."/>
            <person name="Rattei T."/>
            <person name="Chu J.S."/>
            <person name="Gimenez G."/>
            <person name="Irimia M."/>
            <person name="Rigden D.J."/>
            <person name="Fitzpatrick D.A."/>
            <person name="Lorenzo-Morales J."/>
            <person name="Bateman A."/>
            <person name="Chiu C.H."/>
            <person name="Tang P."/>
            <person name="Hegemann P."/>
            <person name="Fromm H."/>
            <person name="Raoult D."/>
            <person name="Greub G."/>
            <person name="Miranda-Saavedra D."/>
            <person name="Chen N."/>
            <person name="Nash P."/>
            <person name="Ginger M.L."/>
            <person name="Horn M."/>
            <person name="Schaap P."/>
            <person name="Caler L."/>
            <person name="Loftus B."/>
        </authorList>
    </citation>
    <scope>NUCLEOTIDE SEQUENCE [LARGE SCALE GENOMIC DNA]</scope>
    <source>
        <strain evidence="4 5">Neff</strain>
    </source>
</reference>
<dbReference type="SMART" id="SM00320">
    <property type="entry name" value="WD40"/>
    <property type="match status" value="7"/>
</dbReference>
<protein>
    <submittedName>
        <fullName evidence="4">WD domain, G-beta repeat-containing protein</fullName>
    </submittedName>
</protein>
<dbReference type="RefSeq" id="XP_004354066.1">
    <property type="nucleotide sequence ID" value="XM_004354014.1"/>
</dbReference>
<evidence type="ECO:0000313" key="4">
    <source>
        <dbReference type="EMBL" id="ELR24369.1"/>
    </source>
</evidence>
<dbReference type="Pfam" id="PF00400">
    <property type="entry name" value="WD40"/>
    <property type="match status" value="3"/>
</dbReference>
<keyword evidence="2" id="KW-0677">Repeat</keyword>
<dbReference type="VEuPathDB" id="AmoebaDB:ACA1_166100"/>
<proteinExistence type="predicted"/>
<evidence type="ECO:0000256" key="1">
    <source>
        <dbReference type="ARBA" id="ARBA00022574"/>
    </source>
</evidence>
<name>L8HFQ9_ACACF</name>
<dbReference type="SUPFAM" id="SSF50978">
    <property type="entry name" value="WD40 repeat-like"/>
    <property type="match status" value="2"/>
</dbReference>
<dbReference type="PROSITE" id="PS50082">
    <property type="entry name" value="WD_REPEATS_2"/>
    <property type="match status" value="1"/>
</dbReference>
<accession>L8HFQ9</accession>
<evidence type="ECO:0000256" key="2">
    <source>
        <dbReference type="ARBA" id="ARBA00022737"/>
    </source>
</evidence>